<evidence type="ECO:0000313" key="2">
    <source>
        <dbReference type="Proteomes" id="UP000811899"/>
    </source>
</evidence>
<sequence length="67" mass="7609">MGSDNKNEAQIIRISRSDKQHKLQELLTGLTRSEFTGYIKVNFSQGGIGRIEKFEELHLNKGSESRS</sequence>
<protein>
    <submittedName>
        <fullName evidence="1">Uncharacterized protein</fullName>
    </submittedName>
</protein>
<dbReference type="AlphaFoldDB" id="A0AAW4L5R9"/>
<dbReference type="Proteomes" id="UP000811899">
    <property type="component" value="Unassembled WGS sequence"/>
</dbReference>
<organism evidence="1 2">
    <name type="scientific">Geoanaerobacter pelophilus</name>
    <dbReference type="NCBI Taxonomy" id="60036"/>
    <lineage>
        <taxon>Bacteria</taxon>
        <taxon>Pseudomonadati</taxon>
        <taxon>Thermodesulfobacteriota</taxon>
        <taxon>Desulfuromonadia</taxon>
        <taxon>Geobacterales</taxon>
        <taxon>Geobacteraceae</taxon>
        <taxon>Geoanaerobacter</taxon>
    </lineage>
</organism>
<accession>A0AAW4L5R9</accession>
<reference evidence="1 2" key="1">
    <citation type="submission" date="2021-05" db="EMBL/GenBank/DDBJ databases">
        <title>The draft genome of Geobacter pelophilus DSM 12255.</title>
        <authorList>
            <person name="Xu Z."/>
            <person name="Masuda Y."/>
            <person name="Itoh H."/>
            <person name="Senoo K."/>
        </authorList>
    </citation>
    <scope>NUCLEOTIDE SEQUENCE [LARGE SCALE GENOMIC DNA]</scope>
    <source>
        <strain evidence="1 2">DSM 12255</strain>
    </source>
</reference>
<gene>
    <name evidence="1" type="ORF">KI809_17625</name>
</gene>
<keyword evidence="2" id="KW-1185">Reference proteome</keyword>
<proteinExistence type="predicted"/>
<dbReference type="RefSeq" id="WP_214173011.1">
    <property type="nucleotide sequence ID" value="NZ_JAHCVJ010000009.1"/>
</dbReference>
<comment type="caution">
    <text evidence="1">The sequence shown here is derived from an EMBL/GenBank/DDBJ whole genome shotgun (WGS) entry which is preliminary data.</text>
</comment>
<name>A0AAW4L5R9_9BACT</name>
<dbReference type="EMBL" id="JAHCVJ010000009">
    <property type="protein sequence ID" value="MBT0666134.1"/>
    <property type="molecule type" value="Genomic_DNA"/>
</dbReference>
<evidence type="ECO:0000313" key="1">
    <source>
        <dbReference type="EMBL" id="MBT0666134.1"/>
    </source>
</evidence>